<keyword evidence="1" id="KW-1133">Transmembrane helix</keyword>
<dbReference type="OMA" id="EENDAPW"/>
<dbReference type="RefSeq" id="XP_002837754.1">
    <property type="nucleotide sequence ID" value="XM_002837708.1"/>
</dbReference>
<gene>
    <name evidence="3" type="ORF">GSTUM_00005590001</name>
</gene>
<feature type="transmembrane region" description="Helical" evidence="1">
    <location>
        <begin position="252"/>
        <end position="271"/>
    </location>
</feature>
<dbReference type="GeneID" id="9182982"/>
<keyword evidence="1" id="KW-0472">Membrane</keyword>
<dbReference type="Pfam" id="PF20237">
    <property type="entry name" value="DUF6594"/>
    <property type="match status" value="1"/>
</dbReference>
<dbReference type="PANTHER" id="PTHR34502">
    <property type="entry name" value="DUF6594 DOMAIN-CONTAINING PROTEIN-RELATED"/>
    <property type="match status" value="1"/>
</dbReference>
<keyword evidence="4" id="KW-1185">Reference proteome</keyword>
<dbReference type="InterPro" id="IPR046529">
    <property type="entry name" value="DUF6594"/>
</dbReference>
<name>D5GBU5_TUBMM</name>
<evidence type="ECO:0000313" key="4">
    <source>
        <dbReference type="Proteomes" id="UP000006911"/>
    </source>
</evidence>
<feature type="domain" description="DUF6594" evidence="2">
    <location>
        <begin position="38"/>
        <end position="264"/>
    </location>
</feature>
<reference evidence="3 4" key="1">
    <citation type="journal article" date="2010" name="Nature">
        <title>Perigord black truffle genome uncovers evolutionary origins and mechanisms of symbiosis.</title>
        <authorList>
            <person name="Martin F."/>
            <person name="Kohler A."/>
            <person name="Murat C."/>
            <person name="Balestrini R."/>
            <person name="Coutinho P.M."/>
            <person name="Jaillon O."/>
            <person name="Montanini B."/>
            <person name="Morin E."/>
            <person name="Noel B."/>
            <person name="Percudani R."/>
            <person name="Porcel B."/>
            <person name="Rubini A."/>
            <person name="Amicucci A."/>
            <person name="Amselem J."/>
            <person name="Anthouard V."/>
            <person name="Arcioni S."/>
            <person name="Artiguenave F."/>
            <person name="Aury J.M."/>
            <person name="Ballario P."/>
            <person name="Bolchi A."/>
            <person name="Brenna A."/>
            <person name="Brun A."/>
            <person name="Buee M."/>
            <person name="Cantarel B."/>
            <person name="Chevalier G."/>
            <person name="Couloux A."/>
            <person name="Da Silva C."/>
            <person name="Denoeud F."/>
            <person name="Duplessis S."/>
            <person name="Ghignone S."/>
            <person name="Hilselberger B."/>
            <person name="Iotti M."/>
            <person name="Marcais B."/>
            <person name="Mello A."/>
            <person name="Miranda M."/>
            <person name="Pacioni G."/>
            <person name="Quesneville H."/>
            <person name="Riccioni C."/>
            <person name="Ruotolo R."/>
            <person name="Splivallo R."/>
            <person name="Stocchi V."/>
            <person name="Tisserant E."/>
            <person name="Viscomi A.R."/>
            <person name="Zambonelli A."/>
            <person name="Zampieri E."/>
            <person name="Henrissat B."/>
            <person name="Lebrun M.H."/>
            <person name="Paolocci F."/>
            <person name="Bonfante P."/>
            <person name="Ottonello S."/>
            <person name="Wincker P."/>
        </authorList>
    </citation>
    <scope>NUCLEOTIDE SEQUENCE [LARGE SCALE GENOMIC DNA]</scope>
    <source>
        <strain evidence="3 4">Mel28</strain>
    </source>
</reference>
<evidence type="ECO:0000259" key="2">
    <source>
        <dbReference type="Pfam" id="PF20237"/>
    </source>
</evidence>
<keyword evidence="1" id="KW-0812">Transmembrane</keyword>
<dbReference type="HOGENOM" id="CLU_998162_0_0_1"/>
<dbReference type="InParanoid" id="D5GBU5"/>
<evidence type="ECO:0000313" key="3">
    <source>
        <dbReference type="EMBL" id="CAZ81945.1"/>
    </source>
</evidence>
<feature type="transmembrane region" description="Helical" evidence="1">
    <location>
        <begin position="197"/>
        <end position="218"/>
    </location>
</feature>
<evidence type="ECO:0000256" key="1">
    <source>
        <dbReference type="SAM" id="Phobius"/>
    </source>
</evidence>
<dbReference type="PANTHER" id="PTHR34502:SF5">
    <property type="entry name" value="DUF6594 DOMAIN-CONTAINING PROTEIN"/>
    <property type="match status" value="1"/>
</dbReference>
<dbReference type="AlphaFoldDB" id="D5GBU5"/>
<organism evidence="3 4">
    <name type="scientific">Tuber melanosporum (strain Mel28)</name>
    <name type="common">Perigord black truffle</name>
    <dbReference type="NCBI Taxonomy" id="656061"/>
    <lineage>
        <taxon>Eukaryota</taxon>
        <taxon>Fungi</taxon>
        <taxon>Dikarya</taxon>
        <taxon>Ascomycota</taxon>
        <taxon>Pezizomycotina</taxon>
        <taxon>Pezizomycetes</taxon>
        <taxon>Pezizales</taxon>
        <taxon>Tuberaceae</taxon>
        <taxon>Tuber</taxon>
    </lineage>
</organism>
<sequence length="279" mass="30412">MGGGGVGDVNRRLSASSGAVSPRAAAPGYSLDEFKGFREIADYMSHDGDCVLVRRFGVLRFRDLLCKQAQVAELERHLSRVDNGELFGQGDVEAVKGLMRELDTKLKVYDEALERCHRVYTMPRPSARSLNKTSSWLRTRGFDLHQQPEEDIVTLDQALITDGPITRIAALIARVVYKKEVTRRAGVDQLSTDRSILVSRALISVIAPVILLVPVVLLCYVRKLWAQIVVVALATVISSFAMMVAKAGNAEVFMATSAYAAVMVVFLGTVADVSGKGKG</sequence>
<feature type="transmembrane region" description="Helical" evidence="1">
    <location>
        <begin position="224"/>
        <end position="245"/>
    </location>
</feature>
<protein>
    <submittedName>
        <fullName evidence="3">(Perigord truffle) hypothetical protein</fullName>
    </submittedName>
</protein>
<accession>D5GBU5</accession>
<proteinExistence type="predicted"/>
<dbReference type="EMBL" id="FN430097">
    <property type="protein sequence ID" value="CAZ81945.1"/>
    <property type="molecule type" value="Genomic_DNA"/>
</dbReference>
<dbReference type="KEGG" id="tml:GSTUM_00005590001"/>
<dbReference type="Proteomes" id="UP000006911">
    <property type="component" value="Unassembled WGS sequence"/>
</dbReference>